<reference evidence="3" key="1">
    <citation type="journal article" date="2021" name="PeerJ">
        <title>Extensive microbial diversity within the chicken gut microbiome revealed by metagenomics and culture.</title>
        <authorList>
            <person name="Gilroy R."/>
            <person name="Ravi A."/>
            <person name="Getino M."/>
            <person name="Pursley I."/>
            <person name="Horton D.L."/>
            <person name="Alikhan N.F."/>
            <person name="Baker D."/>
            <person name="Gharbi K."/>
            <person name="Hall N."/>
            <person name="Watson M."/>
            <person name="Adriaenssens E.M."/>
            <person name="Foster-Nyarko E."/>
            <person name="Jarju S."/>
            <person name="Secka A."/>
            <person name="Antonio M."/>
            <person name="Oren A."/>
            <person name="Chaudhuri R.R."/>
            <person name="La Ragione R."/>
            <person name="Hildebrand F."/>
            <person name="Pallen M.J."/>
        </authorList>
    </citation>
    <scope>NUCLEOTIDE SEQUENCE</scope>
    <source>
        <strain evidence="3">ChiGjej4B4-12881</strain>
    </source>
</reference>
<name>A0A9D2AVT1_9FIRM</name>
<evidence type="ECO:0000313" key="3">
    <source>
        <dbReference type="EMBL" id="HIX51758.1"/>
    </source>
</evidence>
<gene>
    <name evidence="3" type="ORF">IAA28_03000</name>
</gene>
<dbReference type="Proteomes" id="UP000886780">
    <property type="component" value="Unassembled WGS sequence"/>
</dbReference>
<proteinExistence type="predicted"/>
<feature type="region of interest" description="Disordered" evidence="1">
    <location>
        <begin position="30"/>
        <end position="74"/>
    </location>
</feature>
<evidence type="ECO:0000256" key="2">
    <source>
        <dbReference type="SAM" id="SignalP"/>
    </source>
</evidence>
<keyword evidence="2" id="KW-0732">Signal</keyword>
<reference evidence="3" key="2">
    <citation type="submission" date="2021-04" db="EMBL/GenBank/DDBJ databases">
        <authorList>
            <person name="Gilroy R."/>
        </authorList>
    </citation>
    <scope>NUCLEOTIDE SEQUENCE</scope>
    <source>
        <strain evidence="3">ChiGjej4B4-12881</strain>
    </source>
</reference>
<accession>A0A9D2AVT1</accession>
<sequence length="74" mass="7554">MMMRSVRICGWSLLLAFTLCVMTACGGSDGGAGETTAAQTTAGGNTGTTRSHEDEARESTGVLDGVLDDVEKGV</sequence>
<evidence type="ECO:0000256" key="1">
    <source>
        <dbReference type="SAM" id="MobiDB-lite"/>
    </source>
</evidence>
<feature type="non-terminal residue" evidence="3">
    <location>
        <position position="74"/>
    </location>
</feature>
<organism evidence="3 4">
    <name type="scientific">Candidatus Lachnoclostridium stercoripullorum</name>
    <dbReference type="NCBI Taxonomy" id="2838635"/>
    <lineage>
        <taxon>Bacteria</taxon>
        <taxon>Bacillati</taxon>
        <taxon>Bacillota</taxon>
        <taxon>Clostridia</taxon>
        <taxon>Lachnospirales</taxon>
        <taxon>Lachnospiraceae</taxon>
    </lineage>
</organism>
<dbReference type="PROSITE" id="PS51257">
    <property type="entry name" value="PROKAR_LIPOPROTEIN"/>
    <property type="match status" value="1"/>
</dbReference>
<evidence type="ECO:0000313" key="4">
    <source>
        <dbReference type="Proteomes" id="UP000886780"/>
    </source>
</evidence>
<feature type="compositionally biased region" description="Low complexity" evidence="1">
    <location>
        <begin position="34"/>
        <end position="49"/>
    </location>
</feature>
<feature type="chain" id="PRO_5038931851" description="Secreted protein" evidence="2">
    <location>
        <begin position="27"/>
        <end position="74"/>
    </location>
</feature>
<evidence type="ECO:0008006" key="5">
    <source>
        <dbReference type="Google" id="ProtNLM"/>
    </source>
</evidence>
<dbReference type="AlphaFoldDB" id="A0A9D2AVT1"/>
<protein>
    <recommendedName>
        <fullName evidence="5">Secreted protein</fullName>
    </recommendedName>
</protein>
<dbReference type="EMBL" id="DXEU01000055">
    <property type="protein sequence ID" value="HIX51758.1"/>
    <property type="molecule type" value="Genomic_DNA"/>
</dbReference>
<comment type="caution">
    <text evidence="3">The sequence shown here is derived from an EMBL/GenBank/DDBJ whole genome shotgun (WGS) entry which is preliminary data.</text>
</comment>
<feature type="signal peptide" evidence="2">
    <location>
        <begin position="1"/>
        <end position="26"/>
    </location>
</feature>